<dbReference type="Proteomes" id="UP000193228">
    <property type="component" value="Unassembled WGS sequence"/>
</dbReference>
<organism evidence="1 2">
    <name type="scientific">Paraburkholderia susongensis</name>
    <dbReference type="NCBI Taxonomy" id="1515439"/>
    <lineage>
        <taxon>Bacteria</taxon>
        <taxon>Pseudomonadati</taxon>
        <taxon>Pseudomonadota</taxon>
        <taxon>Betaproteobacteria</taxon>
        <taxon>Burkholderiales</taxon>
        <taxon>Burkholderiaceae</taxon>
        <taxon>Paraburkholderia</taxon>
    </lineage>
</organism>
<reference evidence="2" key="1">
    <citation type="submission" date="2017-04" db="EMBL/GenBank/DDBJ databases">
        <authorList>
            <person name="Varghese N."/>
            <person name="Submissions S."/>
        </authorList>
    </citation>
    <scope>NUCLEOTIDE SEQUENCE [LARGE SCALE GENOMIC DNA]</scope>
    <source>
        <strain evidence="2">LMG 29540</strain>
    </source>
</reference>
<proteinExistence type="predicted"/>
<keyword evidence="2" id="KW-1185">Reference proteome</keyword>
<evidence type="ECO:0000313" key="2">
    <source>
        <dbReference type="Proteomes" id="UP000193228"/>
    </source>
</evidence>
<accession>A0A1X7LP29</accession>
<dbReference type="STRING" id="1515439.SAMN06265784_10720"/>
<sequence length="42" mass="4799">MYSRVTKVDSEQSIDPLQSSRSLVLALDAYFWIVHKLADALM</sequence>
<evidence type="ECO:0000313" key="1">
    <source>
        <dbReference type="EMBL" id="SMG54879.1"/>
    </source>
</evidence>
<name>A0A1X7LP29_9BURK</name>
<dbReference type="AlphaFoldDB" id="A0A1X7LP29"/>
<protein>
    <submittedName>
        <fullName evidence="1">Uncharacterized protein</fullName>
    </submittedName>
</protein>
<gene>
    <name evidence="1" type="ORF">SAMN06265784_10720</name>
</gene>
<dbReference type="EMBL" id="FXAT01000007">
    <property type="protein sequence ID" value="SMG54879.1"/>
    <property type="molecule type" value="Genomic_DNA"/>
</dbReference>